<feature type="binding site" evidence="14">
    <location>
        <position position="965"/>
    </location>
    <ligand>
        <name>acetyl-CoA</name>
        <dbReference type="ChEBI" id="CHEBI:57288"/>
    </ligand>
</feature>
<evidence type="ECO:0000256" key="6">
    <source>
        <dbReference type="ARBA" id="ARBA00022679"/>
    </source>
</evidence>
<keyword evidence="12 19" id="KW-0472">Membrane</keyword>
<dbReference type="Pfam" id="PF20658">
    <property type="entry name" value="MSG_insertion"/>
    <property type="match status" value="1"/>
</dbReference>
<feature type="region of interest" description="Disordered" evidence="18">
    <location>
        <begin position="412"/>
        <end position="609"/>
    </location>
</feature>
<evidence type="ECO:0000256" key="14">
    <source>
        <dbReference type="HAMAP-Rule" id="MF_00641"/>
    </source>
</evidence>
<comment type="similarity">
    <text evidence="14 17">Belongs to the malate synthase family. GlcB subfamily.</text>
</comment>
<keyword evidence="7 19" id="KW-0812">Transmembrane</keyword>
<dbReference type="InterPro" id="IPR001465">
    <property type="entry name" value="Malate_synthase_TIM"/>
</dbReference>
<feature type="compositionally biased region" description="Low complexity" evidence="18">
    <location>
        <begin position="580"/>
        <end position="597"/>
    </location>
</feature>
<feature type="binding site" evidence="14">
    <location>
        <begin position="1109"/>
        <end position="1112"/>
    </location>
    <ligand>
        <name>glyoxylate</name>
        <dbReference type="ChEBI" id="CHEBI:36655"/>
    </ligand>
</feature>
<dbReference type="NCBIfam" id="TIGR01345">
    <property type="entry name" value="malate_syn_G"/>
    <property type="match status" value="1"/>
</dbReference>
<evidence type="ECO:0000256" key="8">
    <source>
        <dbReference type="ARBA" id="ARBA00022723"/>
    </source>
</evidence>
<dbReference type="GO" id="GO:0005524">
    <property type="term" value="F:ATP binding"/>
    <property type="evidence" value="ECO:0007669"/>
    <property type="project" value="InterPro"/>
</dbReference>
<dbReference type="PANTHER" id="PTHR42739:SF1">
    <property type="entry name" value="MALATE SYNTHASE G"/>
    <property type="match status" value="1"/>
</dbReference>
<dbReference type="STRING" id="1123237.Salmuc_05100"/>
<feature type="compositionally biased region" description="Basic residues" evidence="18">
    <location>
        <begin position="568"/>
        <end position="579"/>
    </location>
</feature>
<dbReference type="InterPro" id="IPR048357">
    <property type="entry name" value="MSG_insertion"/>
</dbReference>
<evidence type="ECO:0000256" key="4">
    <source>
        <dbReference type="ARBA" id="ARBA00022490"/>
    </source>
</evidence>
<dbReference type="eggNOG" id="COG2225">
    <property type="taxonomic scope" value="Bacteria"/>
</dbReference>
<dbReference type="GO" id="GO:0006099">
    <property type="term" value="P:tricarboxylic acid cycle"/>
    <property type="evidence" value="ECO:0007669"/>
    <property type="project" value="UniProtKB-KW"/>
</dbReference>
<dbReference type="HAMAP" id="MF_00641">
    <property type="entry name" value="Malate_synth_G"/>
    <property type="match status" value="1"/>
</dbReference>
<dbReference type="InterPro" id="IPR036640">
    <property type="entry name" value="ABC1_TM_sf"/>
</dbReference>
<keyword evidence="10 19" id="KW-1133">Transmembrane helix</keyword>
<dbReference type="SUPFAM" id="SSF52540">
    <property type="entry name" value="P-loop containing nucleoside triphosphate hydrolases"/>
    <property type="match status" value="1"/>
</dbReference>
<comment type="subcellular location">
    <subcellularLocation>
        <location evidence="2">Cell membrane</location>
        <topology evidence="2">Multi-pass membrane protein</topology>
    </subcellularLocation>
    <subcellularLocation>
        <location evidence="14 17">Cytoplasm</location>
    </subcellularLocation>
</comment>
<dbReference type="InterPro" id="IPR044856">
    <property type="entry name" value="Malate_synth_C_sf"/>
</dbReference>
<evidence type="ECO:0000256" key="10">
    <source>
        <dbReference type="ARBA" id="ARBA00022989"/>
    </source>
</evidence>
<evidence type="ECO:0000256" key="12">
    <source>
        <dbReference type="ARBA" id="ARBA00023136"/>
    </source>
</evidence>
<keyword evidence="21" id="KW-0012">Acyltransferase</keyword>
<feature type="compositionally biased region" description="Basic residues" evidence="18">
    <location>
        <begin position="544"/>
        <end position="554"/>
    </location>
</feature>
<dbReference type="Pfam" id="PF20656">
    <property type="entry name" value="MS_N"/>
    <property type="match status" value="1"/>
</dbReference>
<dbReference type="Gene3D" id="1.20.1220.12">
    <property type="entry name" value="Malate synthase, domain III"/>
    <property type="match status" value="1"/>
</dbReference>
<dbReference type="Gene3D" id="3.40.50.300">
    <property type="entry name" value="P-loop containing nucleotide triphosphate hydrolases"/>
    <property type="match status" value="1"/>
</dbReference>
<feature type="transmembrane region" description="Helical" evidence="19">
    <location>
        <begin position="272"/>
        <end position="290"/>
    </location>
</feature>
<dbReference type="GO" id="GO:0006097">
    <property type="term" value="P:glyoxylate cycle"/>
    <property type="evidence" value="ECO:0007669"/>
    <property type="project" value="UniProtKB-UniRule"/>
</dbReference>
<dbReference type="HOGENOM" id="CLU_255991_0_0_5"/>
<accession>S9S5F9</accession>
<dbReference type="Pfam" id="PF20659">
    <property type="entry name" value="MS_C"/>
    <property type="match status" value="1"/>
</dbReference>
<feature type="domain" description="ABC transmembrane type-1" evidence="20">
    <location>
        <begin position="41"/>
        <end position="326"/>
    </location>
</feature>
<dbReference type="CDD" id="cd18582">
    <property type="entry name" value="ABC_6TM_ATM1_ABCB7"/>
    <property type="match status" value="1"/>
</dbReference>
<keyword evidence="9 14" id="KW-0460">Magnesium</keyword>
<feature type="transmembrane region" description="Helical" evidence="19">
    <location>
        <begin position="152"/>
        <end position="177"/>
    </location>
</feature>
<evidence type="ECO:0000256" key="2">
    <source>
        <dbReference type="ARBA" id="ARBA00004651"/>
    </source>
</evidence>
<dbReference type="Gene3D" id="3.20.20.360">
    <property type="entry name" value="Malate synthase, domain 3"/>
    <property type="match status" value="2"/>
</dbReference>
<dbReference type="GO" id="GO:0009436">
    <property type="term" value="P:glyoxylate catabolic process"/>
    <property type="evidence" value="ECO:0007669"/>
    <property type="project" value="TreeGrafter"/>
</dbReference>
<dbReference type="PANTHER" id="PTHR42739">
    <property type="entry name" value="MALATE SYNTHASE G"/>
    <property type="match status" value="1"/>
</dbReference>
<evidence type="ECO:0000256" key="5">
    <source>
        <dbReference type="ARBA" id="ARBA00022532"/>
    </source>
</evidence>
<feature type="binding site" evidence="14">
    <location>
        <begin position="785"/>
        <end position="786"/>
    </location>
    <ligand>
        <name>acetyl-CoA</name>
        <dbReference type="ChEBI" id="CHEBI:57288"/>
    </ligand>
</feature>
<keyword evidence="5 14" id="KW-0816">Tricarboxylic acid cycle</keyword>
<dbReference type="InterPro" id="IPR048356">
    <property type="entry name" value="MS_N"/>
</dbReference>
<feature type="binding site" evidence="14">
    <location>
        <position position="928"/>
    </location>
    <ligand>
        <name>acetyl-CoA</name>
        <dbReference type="ChEBI" id="CHEBI:57288"/>
    </ligand>
</feature>
<keyword evidence="3 14" id="KW-0329">Glyoxylate bypass</keyword>
<feature type="active site" description="Proton acceptor" evidence="14 16">
    <location>
        <position position="992"/>
    </location>
</feature>
<feature type="compositionally biased region" description="Basic and acidic residues" evidence="18">
    <location>
        <begin position="476"/>
        <end position="505"/>
    </location>
</feature>
<protein>
    <recommendedName>
        <fullName evidence="14 15">Malate synthase G</fullName>
        <ecNumber evidence="14 15">2.3.3.9</ecNumber>
    </recommendedName>
</protein>
<dbReference type="InterPro" id="IPR011527">
    <property type="entry name" value="ABC1_TM_dom"/>
</dbReference>
<feature type="binding site" evidence="14">
    <location>
        <position position="1084"/>
    </location>
    <ligand>
        <name>Mg(2+)</name>
        <dbReference type="ChEBI" id="CHEBI:18420"/>
    </ligand>
</feature>
<organism evidence="21 22">
    <name type="scientific">Salipiger mucosus DSM 16094</name>
    <dbReference type="NCBI Taxonomy" id="1123237"/>
    <lineage>
        <taxon>Bacteria</taxon>
        <taxon>Pseudomonadati</taxon>
        <taxon>Pseudomonadota</taxon>
        <taxon>Alphaproteobacteria</taxon>
        <taxon>Rhodobacterales</taxon>
        <taxon>Roseobacteraceae</taxon>
        <taxon>Salipiger</taxon>
    </lineage>
</organism>
<dbReference type="GO" id="GO:0004474">
    <property type="term" value="F:malate synthase activity"/>
    <property type="evidence" value="ECO:0007669"/>
    <property type="project" value="UniProtKB-UniRule"/>
</dbReference>
<dbReference type="Proteomes" id="UP000015347">
    <property type="component" value="Unassembled WGS sequence"/>
</dbReference>
<dbReference type="InterPro" id="IPR027417">
    <property type="entry name" value="P-loop_NTPase"/>
</dbReference>
<keyword evidence="11 14" id="KW-0558">Oxidation</keyword>
<dbReference type="UniPathway" id="UPA00703">
    <property type="reaction ID" value="UER00720"/>
</dbReference>
<dbReference type="PROSITE" id="PS50929">
    <property type="entry name" value="ABC_TM1F"/>
    <property type="match status" value="1"/>
</dbReference>
<dbReference type="GO" id="GO:0005886">
    <property type="term" value="C:plasma membrane"/>
    <property type="evidence" value="ECO:0007669"/>
    <property type="project" value="UniProtKB-SubCell"/>
</dbReference>
<dbReference type="GO" id="GO:0005829">
    <property type="term" value="C:cytosol"/>
    <property type="evidence" value="ECO:0007669"/>
    <property type="project" value="TreeGrafter"/>
</dbReference>
<dbReference type="Pfam" id="PF00664">
    <property type="entry name" value="ABC_membrane"/>
    <property type="match status" value="1"/>
</dbReference>
<evidence type="ECO:0000256" key="11">
    <source>
        <dbReference type="ARBA" id="ARBA00023097"/>
    </source>
</evidence>
<feature type="transmembrane region" description="Helical" evidence="19">
    <location>
        <begin position="183"/>
        <end position="202"/>
    </location>
</feature>
<feature type="compositionally biased region" description="Basic residues" evidence="18">
    <location>
        <begin position="412"/>
        <end position="423"/>
    </location>
</feature>
<dbReference type="SUPFAM" id="SSF51645">
    <property type="entry name" value="Malate synthase G"/>
    <property type="match status" value="1"/>
</dbReference>
<dbReference type="Pfam" id="PF01274">
    <property type="entry name" value="MS_TIM-barrel"/>
    <property type="match status" value="1"/>
</dbReference>
<dbReference type="GO" id="GO:0140359">
    <property type="term" value="F:ABC-type transporter activity"/>
    <property type="evidence" value="ECO:0007669"/>
    <property type="project" value="InterPro"/>
</dbReference>
<dbReference type="InterPro" id="IPR046363">
    <property type="entry name" value="MS_N_TIM-barrel_dom"/>
</dbReference>
<dbReference type="eggNOG" id="COG5265">
    <property type="taxonomic scope" value="Bacteria"/>
</dbReference>
<reference evidence="22" key="1">
    <citation type="journal article" date="2014" name="Stand. Genomic Sci.">
        <title>Genome sequence of the exopolysaccharide-producing Salipiger mucosus type strain (DSM 16094(T)), a moderately halophilic member of the Roseobacter clade.</title>
        <authorList>
            <person name="Riedel T."/>
            <person name="Spring S."/>
            <person name="Fiebig A."/>
            <person name="Petersen J."/>
            <person name="Kyrpides N.C."/>
            <person name="Goker M."/>
            <person name="Klenk H.P."/>
        </authorList>
    </citation>
    <scope>NUCLEOTIDE SEQUENCE [LARGE SCALE GENOMIC DNA]</scope>
    <source>
        <strain evidence="22">DSM 16094</strain>
    </source>
</reference>
<keyword evidence="22" id="KW-1185">Reference proteome</keyword>
<feature type="compositionally biased region" description="Low complexity" evidence="18">
    <location>
        <begin position="509"/>
        <end position="522"/>
    </location>
</feature>
<evidence type="ECO:0000256" key="9">
    <source>
        <dbReference type="ARBA" id="ARBA00022842"/>
    </source>
</evidence>
<proteinExistence type="inferred from homology"/>
<keyword evidence="8 14" id="KW-0479">Metal-binding</keyword>
<dbReference type="SUPFAM" id="SSF90123">
    <property type="entry name" value="ABC transporter transmembrane region"/>
    <property type="match status" value="1"/>
</dbReference>
<dbReference type="NCBIfam" id="NF002825">
    <property type="entry name" value="PRK02999.1"/>
    <property type="match status" value="1"/>
</dbReference>
<evidence type="ECO:0000256" key="17">
    <source>
        <dbReference type="RuleBase" id="RU003572"/>
    </source>
</evidence>
<comment type="cofactor">
    <cofactor evidence="1 14">
        <name>Mg(2+)</name>
        <dbReference type="ChEBI" id="CHEBI:18420"/>
    </cofactor>
</comment>
<feature type="binding site" evidence="14">
    <location>
        <position position="778"/>
    </location>
    <ligand>
        <name>acetyl-CoA</name>
        <dbReference type="ChEBI" id="CHEBI:57288"/>
    </ligand>
</feature>
<evidence type="ECO:0000256" key="19">
    <source>
        <dbReference type="SAM" id="Phobius"/>
    </source>
</evidence>
<dbReference type="InterPro" id="IPR048355">
    <property type="entry name" value="MS_C"/>
</dbReference>
<evidence type="ECO:0000256" key="1">
    <source>
        <dbReference type="ARBA" id="ARBA00001946"/>
    </source>
</evidence>
<dbReference type="InterPro" id="IPR006253">
    <property type="entry name" value="Malate_synthG"/>
</dbReference>
<name>S9S5F9_9RHOB</name>
<feature type="binding site" evidence="14">
    <location>
        <position position="992"/>
    </location>
    <ligand>
        <name>glyoxylate</name>
        <dbReference type="ChEBI" id="CHEBI:36655"/>
    </ligand>
</feature>
<dbReference type="EMBL" id="APVH01000031">
    <property type="protein sequence ID" value="EPX81434.1"/>
    <property type="molecule type" value="Genomic_DNA"/>
</dbReference>
<evidence type="ECO:0000256" key="3">
    <source>
        <dbReference type="ARBA" id="ARBA00022435"/>
    </source>
</evidence>
<feature type="binding site" evidence="14">
    <location>
        <position position="1084"/>
    </location>
    <ligand>
        <name>glyoxylate</name>
        <dbReference type="ChEBI" id="CHEBI:36655"/>
    </ligand>
</feature>
<feature type="binding site" evidence="14">
    <location>
        <position position="1193"/>
    </location>
    <ligand>
        <name>acetyl-CoA</name>
        <dbReference type="ChEBI" id="CHEBI:57288"/>
    </ligand>
</feature>
<dbReference type="EC" id="2.3.3.9" evidence="14 15"/>
<feature type="binding site" evidence="14">
    <location>
        <position position="1112"/>
    </location>
    <ligand>
        <name>Mg(2+)</name>
        <dbReference type="ChEBI" id="CHEBI:18420"/>
    </ligand>
</feature>
<feature type="transmembrane region" description="Helical" evidence="19">
    <location>
        <begin position="73"/>
        <end position="91"/>
    </location>
</feature>
<evidence type="ECO:0000256" key="15">
    <source>
        <dbReference type="NCBIfam" id="TIGR01345"/>
    </source>
</evidence>
<evidence type="ECO:0000256" key="18">
    <source>
        <dbReference type="SAM" id="MobiDB-lite"/>
    </source>
</evidence>
<comment type="catalytic activity">
    <reaction evidence="13 14 17">
        <text>glyoxylate + acetyl-CoA + H2O = (S)-malate + CoA + H(+)</text>
        <dbReference type="Rhea" id="RHEA:18181"/>
        <dbReference type="ChEBI" id="CHEBI:15377"/>
        <dbReference type="ChEBI" id="CHEBI:15378"/>
        <dbReference type="ChEBI" id="CHEBI:15589"/>
        <dbReference type="ChEBI" id="CHEBI:36655"/>
        <dbReference type="ChEBI" id="CHEBI:57287"/>
        <dbReference type="ChEBI" id="CHEBI:57288"/>
        <dbReference type="EC" id="2.3.3.9"/>
    </reaction>
</comment>
<comment type="function">
    <text evidence="14">Involved in the glycolate utilization. Catalyzes the condensation and subsequent hydrolysis of acetyl-coenzyme A (acetyl-CoA) and glyoxylate to form malate and CoA.</text>
</comment>
<comment type="caution">
    <text evidence="21">The sequence shown here is derived from an EMBL/GenBank/DDBJ whole genome shotgun (WGS) entry which is preliminary data.</text>
</comment>
<evidence type="ECO:0000313" key="22">
    <source>
        <dbReference type="Proteomes" id="UP000015347"/>
    </source>
</evidence>
<feature type="modified residue" description="Cysteine sulfenic acid (-SOH)" evidence="14">
    <location>
        <position position="1270"/>
    </location>
</feature>
<comment type="caution">
    <text evidence="14">Lacks conserved residue(s) required for the propagation of feature annotation.</text>
</comment>
<keyword evidence="6 14" id="KW-0808">Transferase</keyword>
<dbReference type="GO" id="GO:0000287">
    <property type="term" value="F:magnesium ion binding"/>
    <property type="evidence" value="ECO:0007669"/>
    <property type="project" value="TreeGrafter"/>
</dbReference>
<feature type="compositionally biased region" description="Basic residues" evidence="18">
    <location>
        <begin position="451"/>
        <end position="470"/>
    </location>
</feature>
<gene>
    <name evidence="14" type="primary">glcB</name>
    <name evidence="21" type="ORF">Salmuc_05100</name>
</gene>
<evidence type="ECO:0000256" key="16">
    <source>
        <dbReference type="PIRSR" id="PIRSR601465-50"/>
    </source>
</evidence>
<comment type="subunit">
    <text evidence="14">Monomer.</text>
</comment>
<keyword evidence="4 14" id="KW-0963">Cytoplasm</keyword>
<comment type="pathway">
    <text evidence="14 17">Carbohydrate metabolism; glyoxylate cycle; (S)-malate from isocitrate: step 2/2.</text>
</comment>
<evidence type="ECO:0000259" key="20">
    <source>
        <dbReference type="PROSITE" id="PS50929"/>
    </source>
</evidence>
<dbReference type="Gene3D" id="1.20.1560.10">
    <property type="entry name" value="ABC transporter type 1, transmembrane domain"/>
    <property type="match status" value="1"/>
</dbReference>
<feature type="active site" description="Proton donor" evidence="14 16">
    <location>
        <position position="1284"/>
    </location>
</feature>
<feature type="transmembrane region" description="Helical" evidence="19">
    <location>
        <begin position="40"/>
        <end position="61"/>
    </location>
</feature>
<evidence type="ECO:0000313" key="21">
    <source>
        <dbReference type="EMBL" id="EPX81434.1"/>
    </source>
</evidence>
<sequence>MPPEDTTRIARDERRSGWRTIRRVGPWLWPEGQTWVKRRVVVALLFLLAAKLVAVGTPMLYKRAVDSLSGDVPDLALGAVGLTVAYGLARLMSTGFQQLRDAVFSRVGQRALRRIALETFHHMHRLSLRYHITRKTGGLSRIIERGVKGVEFLLRFLLFSIGPLILELLLIAGVLFFLFDARYLLVVAGTIALYVVFTFKVTEWRVRLRRTMNAQDTDANQKAIDSLLNFETVKYFGAEDREAARYDEAMRAYEAAAVRTQTSLAALNTGQAFLITSGLVAVMCMAAVGVQQGNLTVGDFVMVNAYMIQITMPLNFLGTVYREIRQSLTDMGEMFDLLDQPPEVSDRPGAAALEVPRGGVAFEAVRFGYEPEREILSGLTLEVGPGQTLALVGPTGAGEVDHRAAALPVLRRHRRGDPHRRAGPARGHAGEPSRGHRGGAAGHGAVQRHDRVQHRLRPRRGHPGRGRRGRAGGTDPRLHREPARGLRDPRGRARPEAFGRREAARGHRAGAAEGPADPAAGRGDLGAGYRDRGRDPAGAAPRGRGAHGHHHRAPAVHGGRCRPDRRSGARRGRRGRHPRGPAGPRGALCAALGPPARGTRRGGLRRGGGSCCRRAANSFEGICGTHSSVGIPNWSGNMTTLFPIGNRRKHGATNPSRRQGMTQRATRNGLQIDSGLCDFIEASALPGTGVSAETFWSGLSRLAHEFGPRNAALLARRAEIQARIDQWHREHRGKPHDADAYRAFLEVIGYLEPEGDDFEIETANTDPEIATVAGPQLVVPITNARYALNAANARWGSLYDAFYGTDAMGSLPPSGGFDTARGKQVVAKAKAFLDARFPVAGGSHAEAAGYAVEGGALLVGGKPLAEPAQFAGYRGAPEAPEAVLLANHGLHVELVIDRDHFIGKDDASGLADVLMEAAVSAIMDCEDSVACVDGPDKTLAYANWLGLMRGDLEDSFEKGGKTVTRRLAGDPAYTAPGGGEVSLKGRALMLVRNVGHLMTNPAILLEDGSEIHEGLMDAMVTTMIAMHDLKKTEGPRNSVEGSVYVVKPKMHGTAEVAFADEIFSFVEEVLGLPRYTVKLGIMDEERRTSVNLKECIRAAKHRVAFINTGFLDRTGDEIHTAMEAGPMVRKGAMKGEPWIASYEERNVDIGLACGLRGRAQIGKGMWAMPDLMADMLEAKVGHPKAGANCAWVPSPTAATLHALHYHEVDVAARQAEIAAGGPRGTLGDLLTIPVAQGANWSEDEIREEIENNAQGILGYVVRWVGQGVGCSKVPDIHDVGLMEDRATCRISSQHLANWLHHGVVSEDEVMAVMKRMAEVVDRQNAGDAAYEPMAPGFDGVPFKAACDLVFEGRVQPSGYTEPVLHRRRLELKAAG</sequence>
<dbReference type="InterPro" id="IPR011076">
    <property type="entry name" value="Malate_synth_sf"/>
</dbReference>
<evidence type="ECO:0000256" key="13">
    <source>
        <dbReference type="ARBA" id="ARBA00047918"/>
    </source>
</evidence>
<evidence type="ECO:0000256" key="7">
    <source>
        <dbReference type="ARBA" id="ARBA00022692"/>
    </source>
</evidence>